<evidence type="ECO:0000256" key="7">
    <source>
        <dbReference type="ARBA" id="ARBA00024739"/>
    </source>
</evidence>
<evidence type="ECO:0000259" key="10">
    <source>
        <dbReference type="Pfam" id="PF04316"/>
    </source>
</evidence>
<dbReference type="AlphaFoldDB" id="A0A6H1UGB6"/>
<dbReference type="Proteomes" id="UP000501602">
    <property type="component" value="Chromosome"/>
</dbReference>
<evidence type="ECO:0000256" key="1">
    <source>
        <dbReference type="ARBA" id="ARBA00005322"/>
    </source>
</evidence>
<evidence type="ECO:0000256" key="2">
    <source>
        <dbReference type="ARBA" id="ARBA00017823"/>
    </source>
</evidence>
<evidence type="ECO:0000256" key="3">
    <source>
        <dbReference type="ARBA" id="ARBA00022491"/>
    </source>
</evidence>
<organism evidence="11 12">
    <name type="scientific">Ferrimonas lipolytica</name>
    <dbReference type="NCBI Taxonomy" id="2724191"/>
    <lineage>
        <taxon>Bacteria</taxon>
        <taxon>Pseudomonadati</taxon>
        <taxon>Pseudomonadota</taxon>
        <taxon>Gammaproteobacteria</taxon>
        <taxon>Alteromonadales</taxon>
        <taxon>Ferrimonadaceae</taxon>
        <taxon>Ferrimonas</taxon>
    </lineage>
</organism>
<dbReference type="EMBL" id="CP051180">
    <property type="protein sequence ID" value="QIZ77256.1"/>
    <property type="molecule type" value="Genomic_DNA"/>
</dbReference>
<keyword evidence="4" id="KW-1005">Bacterial flagellum biogenesis</keyword>
<proteinExistence type="inferred from homology"/>
<reference evidence="11 12" key="1">
    <citation type="submission" date="2020-04" db="EMBL/GenBank/DDBJ databases">
        <title>Ferrimonas sp. S7 isolated from sea water.</title>
        <authorList>
            <person name="Bae S.S."/>
            <person name="Baek K."/>
        </authorList>
    </citation>
    <scope>NUCLEOTIDE SEQUENCE [LARGE SCALE GENOMIC DNA]</scope>
    <source>
        <strain evidence="11 12">S7</strain>
    </source>
</reference>
<evidence type="ECO:0000256" key="4">
    <source>
        <dbReference type="ARBA" id="ARBA00022795"/>
    </source>
</evidence>
<keyword evidence="6" id="KW-0804">Transcription</keyword>
<evidence type="ECO:0000256" key="9">
    <source>
        <dbReference type="SAM" id="MobiDB-lite"/>
    </source>
</evidence>
<dbReference type="KEGG" id="fes:HER31_10420"/>
<keyword evidence="5" id="KW-0805">Transcription regulation</keyword>
<dbReference type="NCBIfam" id="TIGR03824">
    <property type="entry name" value="FlgM_jcvi"/>
    <property type="match status" value="1"/>
</dbReference>
<keyword evidence="11" id="KW-0282">Flagellum</keyword>
<keyword evidence="11" id="KW-0969">Cilium</keyword>
<name>A0A6H1UGB6_9GAMM</name>
<evidence type="ECO:0000313" key="12">
    <source>
        <dbReference type="Proteomes" id="UP000501602"/>
    </source>
</evidence>
<accession>A0A6H1UGB6</accession>
<comment type="similarity">
    <text evidence="1">Belongs to the FlgM family.</text>
</comment>
<keyword evidence="3" id="KW-0678">Repressor</keyword>
<evidence type="ECO:0000313" key="11">
    <source>
        <dbReference type="EMBL" id="QIZ77256.1"/>
    </source>
</evidence>
<keyword evidence="11" id="KW-0966">Cell projection</keyword>
<evidence type="ECO:0000256" key="8">
    <source>
        <dbReference type="ARBA" id="ARBA00030117"/>
    </source>
</evidence>
<comment type="function">
    <text evidence="7">Responsible for the coupling of flagellin expression to flagellar assembly by preventing expression of the flagellin genes when a component of the middle class of proteins is defective. It negatively regulates flagellar genes by inhibiting the activity of FliA by directly binding to FliA.</text>
</comment>
<dbReference type="InterPro" id="IPR031316">
    <property type="entry name" value="FlgM_C"/>
</dbReference>
<evidence type="ECO:0000256" key="6">
    <source>
        <dbReference type="ARBA" id="ARBA00023163"/>
    </source>
</evidence>
<dbReference type="InterPro" id="IPR007412">
    <property type="entry name" value="FlgM"/>
</dbReference>
<sequence length="104" mass="10877">MDLINKMFGGSPRPVTQSTTDNAPKAQSPVEAAPKTTNGDEVVLTDQAQQLKKAEASMDAASGIDMDKVTSVKAAIANGSYHVDPEKLAANISKFESELDGLNG</sequence>
<dbReference type="GO" id="GO:0044781">
    <property type="term" value="P:bacterial-type flagellum organization"/>
    <property type="evidence" value="ECO:0007669"/>
    <property type="project" value="UniProtKB-KW"/>
</dbReference>
<evidence type="ECO:0000256" key="5">
    <source>
        <dbReference type="ARBA" id="ARBA00023015"/>
    </source>
</evidence>
<gene>
    <name evidence="11" type="primary">flgM</name>
    <name evidence="11" type="ORF">HER31_10420</name>
</gene>
<keyword evidence="12" id="KW-1185">Reference proteome</keyword>
<dbReference type="RefSeq" id="WP_168660517.1">
    <property type="nucleotide sequence ID" value="NZ_CP051180.1"/>
</dbReference>
<feature type="domain" description="Anti-sigma-28 factor FlgM C-terminal" evidence="10">
    <location>
        <begin position="40"/>
        <end position="92"/>
    </location>
</feature>
<protein>
    <recommendedName>
        <fullName evidence="2">Negative regulator of flagellin synthesis</fullName>
    </recommendedName>
    <alternativeName>
        <fullName evidence="8">Anti-sigma-28 factor</fullName>
    </alternativeName>
</protein>
<dbReference type="SUPFAM" id="SSF101498">
    <property type="entry name" value="Anti-sigma factor FlgM"/>
    <property type="match status" value="1"/>
</dbReference>
<dbReference type="Pfam" id="PF04316">
    <property type="entry name" value="FlgM"/>
    <property type="match status" value="1"/>
</dbReference>
<feature type="region of interest" description="Disordered" evidence="9">
    <location>
        <begin position="1"/>
        <end position="38"/>
    </location>
</feature>
<dbReference type="GO" id="GO:0045892">
    <property type="term" value="P:negative regulation of DNA-templated transcription"/>
    <property type="evidence" value="ECO:0007669"/>
    <property type="project" value="InterPro"/>
</dbReference>
<dbReference type="InterPro" id="IPR035890">
    <property type="entry name" value="Anti-sigma-28_factor_FlgM_sf"/>
</dbReference>